<proteinExistence type="predicted"/>
<accession>A0A073AZY5</accession>
<dbReference type="PANTHER" id="PTHR23026">
    <property type="entry name" value="NADPH NITROREDUCTASE"/>
    <property type="match status" value="1"/>
</dbReference>
<dbReference type="NCBIfam" id="NF047509">
    <property type="entry name" value="Rv3131_FMN_oxido"/>
    <property type="match status" value="1"/>
</dbReference>
<protein>
    <submittedName>
        <fullName evidence="3">Nitroreductase</fullName>
    </submittedName>
</protein>
<evidence type="ECO:0000259" key="2">
    <source>
        <dbReference type="Pfam" id="PF00881"/>
    </source>
</evidence>
<dbReference type="eggNOG" id="COG0778">
    <property type="taxonomic scope" value="Bacteria"/>
</dbReference>
<dbReference type="OrthoDB" id="8156917at2"/>
<keyword evidence="4" id="KW-1185">Reference proteome</keyword>
<dbReference type="Gene3D" id="3.40.109.10">
    <property type="entry name" value="NADH Oxidase"/>
    <property type="match status" value="2"/>
</dbReference>
<sequence>MTQFPAAFGLSPEQTEEVLRLASLAPSLHNSQPWRFRVLPQLIELHGDPSRRLPVADPEGRELRLACGAALLNLRLALEHAGVHPVVTLVPEHAGPTALAEVRSGSSAGAHEGTEQLHRAITERRSNRKPFRSKPVPPEYRHALLEAVLAEQCWLHVVEPSERGPLEGMVHRAHRMQMADRRFRAEAAQWMGREEDEAEGVPVSAAGPPREPQDQWVLRDFSAGQASSREPGEEFESHPLLVVVCSHSTGWAEDLKAGQAMQRMWLTATSRGLAASLISQVIEVAEIREELRRLIGASLNPQALLRVGYGSPSPAVPRRSPRELLM</sequence>
<dbReference type="InterPro" id="IPR029479">
    <property type="entry name" value="Nitroreductase"/>
</dbReference>
<feature type="region of interest" description="Disordered" evidence="1">
    <location>
        <begin position="192"/>
        <end position="214"/>
    </location>
</feature>
<dbReference type="GO" id="GO:0016491">
    <property type="term" value="F:oxidoreductase activity"/>
    <property type="evidence" value="ECO:0007669"/>
    <property type="project" value="InterPro"/>
</dbReference>
<feature type="region of interest" description="Disordered" evidence="1">
    <location>
        <begin position="101"/>
        <end position="135"/>
    </location>
</feature>
<evidence type="ECO:0000313" key="3">
    <source>
        <dbReference type="EMBL" id="KEI44950.1"/>
    </source>
</evidence>
<gene>
    <name evidence="3" type="ORF">GU90_06950</name>
</gene>
<feature type="compositionally biased region" description="Basic and acidic residues" evidence="1">
    <location>
        <begin position="112"/>
        <end position="125"/>
    </location>
</feature>
<dbReference type="InterPro" id="IPR050627">
    <property type="entry name" value="Nitroreductase/BluB"/>
</dbReference>
<dbReference type="InterPro" id="IPR000415">
    <property type="entry name" value="Nitroreductase-like"/>
</dbReference>
<feature type="domain" description="Nitroreductase" evidence="2">
    <location>
        <begin position="121"/>
        <end position="309"/>
    </location>
</feature>
<dbReference type="STRING" id="28042.GU90_06950"/>
<dbReference type="EMBL" id="JNVU01000017">
    <property type="protein sequence ID" value="KEI44950.1"/>
    <property type="molecule type" value="Genomic_DNA"/>
</dbReference>
<comment type="caution">
    <text evidence="3">The sequence shown here is derived from an EMBL/GenBank/DDBJ whole genome shotgun (WGS) entry which is preliminary data.</text>
</comment>
<dbReference type="PANTHER" id="PTHR23026:SF123">
    <property type="entry name" value="NAD(P)H NITROREDUCTASE RV3131-RELATED"/>
    <property type="match status" value="1"/>
</dbReference>
<dbReference type="RefSeq" id="WP_029722257.1">
    <property type="nucleotide sequence ID" value="NZ_JNVU01000017.1"/>
</dbReference>
<dbReference type="AlphaFoldDB" id="A0A073AZY5"/>
<dbReference type="Proteomes" id="UP000031419">
    <property type="component" value="Unassembled WGS sequence"/>
</dbReference>
<organism evidence="3 4">
    <name type="scientific">Saccharopolyspora rectivirgula</name>
    <dbReference type="NCBI Taxonomy" id="28042"/>
    <lineage>
        <taxon>Bacteria</taxon>
        <taxon>Bacillati</taxon>
        <taxon>Actinomycetota</taxon>
        <taxon>Actinomycetes</taxon>
        <taxon>Pseudonocardiales</taxon>
        <taxon>Pseudonocardiaceae</taxon>
        <taxon>Saccharopolyspora</taxon>
    </lineage>
</organism>
<reference evidence="3 4" key="1">
    <citation type="submission" date="2014-06" db="EMBL/GenBank/DDBJ databases">
        <title>Saccharopolyspora rectivirgula DSM-43113 Genome sequencing.</title>
        <authorList>
            <person name="Barrera C."/>
            <person name="Millon L."/>
            <person name="Rognon B."/>
            <person name="Zaugg C."/>
            <person name="Monod M."/>
        </authorList>
    </citation>
    <scope>NUCLEOTIDE SEQUENCE [LARGE SCALE GENOMIC DNA]</scope>
    <source>
        <strain evidence="3 4">DSM 43113</strain>
    </source>
</reference>
<name>A0A073AZY5_9PSEU</name>
<dbReference type="SUPFAM" id="SSF55469">
    <property type="entry name" value="FMN-dependent nitroreductase-like"/>
    <property type="match status" value="2"/>
</dbReference>
<evidence type="ECO:0000313" key="4">
    <source>
        <dbReference type="Proteomes" id="UP000031419"/>
    </source>
</evidence>
<dbReference type="Pfam" id="PF00881">
    <property type="entry name" value="Nitroreductase"/>
    <property type="match status" value="1"/>
</dbReference>
<evidence type="ECO:0000256" key="1">
    <source>
        <dbReference type="SAM" id="MobiDB-lite"/>
    </source>
</evidence>